<proteinExistence type="predicted"/>
<reference evidence="3" key="1">
    <citation type="submission" date="2014-09" db="EMBL/GenBank/DDBJ databases">
        <title>Draft genome sequence of an oleaginous Mucoromycotina fungus Mucor ambiguus NBRC6742.</title>
        <authorList>
            <person name="Takeda I."/>
            <person name="Yamane N."/>
            <person name="Morita T."/>
            <person name="Tamano K."/>
            <person name="Machida M."/>
            <person name="Baker S."/>
            <person name="Koike H."/>
        </authorList>
    </citation>
    <scope>NUCLEOTIDE SEQUENCE</scope>
    <source>
        <strain evidence="3">NBRC 6742</strain>
    </source>
</reference>
<evidence type="ECO:0000256" key="2">
    <source>
        <dbReference type="SAM" id="SignalP"/>
    </source>
</evidence>
<evidence type="ECO:0000313" key="4">
    <source>
        <dbReference type="Proteomes" id="UP000053815"/>
    </source>
</evidence>
<gene>
    <name evidence="3" type="ORF">MAM1_0168d07104</name>
</gene>
<keyword evidence="2" id="KW-0732">Signal</keyword>
<dbReference type="AlphaFoldDB" id="A0A0C9MJL4"/>
<name>A0A0C9MJL4_9FUNG</name>
<dbReference type="EMBL" id="DF836457">
    <property type="protein sequence ID" value="GAN07604.1"/>
    <property type="molecule type" value="Genomic_DNA"/>
</dbReference>
<dbReference type="OrthoDB" id="2286227at2759"/>
<keyword evidence="4" id="KW-1185">Reference proteome</keyword>
<evidence type="ECO:0000256" key="1">
    <source>
        <dbReference type="SAM" id="MobiDB-lite"/>
    </source>
</evidence>
<feature type="signal peptide" evidence="2">
    <location>
        <begin position="1"/>
        <end position="25"/>
    </location>
</feature>
<accession>A0A0C9MJL4</accession>
<sequence>MLYFKTVAFMFLVTIYTTLIQDVFCKTVMANGSQRLALSNKRRINYSKRGAATAPAALPALPNIQIPNADATSLLASAGPLLASISSVKIPQLPALPGAAAAAAAAPAAPAAPAAGYPAPAGSPPQYQAAPAPKAAKKDEDEEEKEEDEEDEEEA</sequence>
<feature type="compositionally biased region" description="Low complexity" evidence="1">
    <location>
        <begin position="112"/>
        <end position="134"/>
    </location>
</feature>
<feature type="chain" id="PRO_5005427637" evidence="2">
    <location>
        <begin position="26"/>
        <end position="155"/>
    </location>
</feature>
<feature type="compositionally biased region" description="Acidic residues" evidence="1">
    <location>
        <begin position="140"/>
        <end position="155"/>
    </location>
</feature>
<dbReference type="Proteomes" id="UP000053815">
    <property type="component" value="Unassembled WGS sequence"/>
</dbReference>
<evidence type="ECO:0000313" key="3">
    <source>
        <dbReference type="EMBL" id="GAN07604.1"/>
    </source>
</evidence>
<organism evidence="3">
    <name type="scientific">Mucor ambiguus</name>
    <dbReference type="NCBI Taxonomy" id="91626"/>
    <lineage>
        <taxon>Eukaryota</taxon>
        <taxon>Fungi</taxon>
        <taxon>Fungi incertae sedis</taxon>
        <taxon>Mucoromycota</taxon>
        <taxon>Mucoromycotina</taxon>
        <taxon>Mucoromycetes</taxon>
        <taxon>Mucorales</taxon>
        <taxon>Mucorineae</taxon>
        <taxon>Mucoraceae</taxon>
        <taxon>Mucor</taxon>
    </lineage>
</organism>
<protein>
    <submittedName>
        <fullName evidence="3">Uncharacterized protein</fullName>
    </submittedName>
</protein>
<feature type="region of interest" description="Disordered" evidence="1">
    <location>
        <begin position="112"/>
        <end position="155"/>
    </location>
</feature>